<feature type="transmembrane region" description="Helical" evidence="5">
    <location>
        <begin position="255"/>
        <end position="278"/>
    </location>
</feature>
<dbReference type="GO" id="GO:0016020">
    <property type="term" value="C:membrane"/>
    <property type="evidence" value="ECO:0007669"/>
    <property type="project" value="UniProtKB-SubCell"/>
</dbReference>
<dbReference type="Proteomes" id="UP000605148">
    <property type="component" value="Unassembled WGS sequence"/>
</dbReference>
<evidence type="ECO:0000256" key="3">
    <source>
        <dbReference type="ARBA" id="ARBA00022989"/>
    </source>
</evidence>
<feature type="transmembrane region" description="Helical" evidence="5">
    <location>
        <begin position="181"/>
        <end position="199"/>
    </location>
</feature>
<keyword evidence="4 5" id="KW-0472">Membrane</keyword>
<evidence type="ECO:0000256" key="1">
    <source>
        <dbReference type="ARBA" id="ARBA00004141"/>
    </source>
</evidence>
<dbReference type="InterPro" id="IPR007016">
    <property type="entry name" value="O-antigen_ligase-rel_domated"/>
</dbReference>
<evidence type="ECO:0000256" key="2">
    <source>
        <dbReference type="ARBA" id="ARBA00022692"/>
    </source>
</evidence>
<accession>A0A916TK29</accession>
<feature type="transmembrane region" description="Helical" evidence="5">
    <location>
        <begin position="348"/>
        <end position="368"/>
    </location>
</feature>
<comment type="subcellular location">
    <subcellularLocation>
        <location evidence="1">Membrane</location>
        <topology evidence="1">Multi-pass membrane protein</topology>
    </subcellularLocation>
</comment>
<proteinExistence type="predicted"/>
<sequence>MTELSHTFETARGTIGPLERVLSAIPAIVLFYVILLNPLLTEGATVGSAENNIAAAEPNRLNQLFWLGLFGLTLFSAGNRIFVIFDRLKNPAVLFIAAYLVLAFASVTWSPVPGIALRRILLQTIFVLVLAIPILVSRDTGRVISGLLAVLALAVWINVIAVIIVPPSPIGHVGLYAQKNALGATMAGAFLFMMFGFFTRRGAMRWVYLATAFAALALVVMSQSKTSLALGIAAPAAAFGLIAISRGLNIGLTGLFLFSAVFGLACWFFFSQAAQFAFSDLSMLLFDDETFTGRTTIWAFSLEAIERSPVLGHGYASFWATGTDSSVFREAPGFVASLLQSHSGYLDVLIETGAVGFSLLVLLLVFTLTQIARLARHMPGLAWLCLTILIFAMVHNSMESSWFRGFSFLWLQFLLAALLPASQRPAKPDFAAGRP</sequence>
<feature type="transmembrane region" description="Helical" evidence="5">
    <location>
        <begin position="21"/>
        <end position="40"/>
    </location>
</feature>
<dbReference type="PANTHER" id="PTHR37422:SF13">
    <property type="entry name" value="LIPOPOLYSACCHARIDE BIOSYNTHESIS PROTEIN PA4999-RELATED"/>
    <property type="match status" value="1"/>
</dbReference>
<feature type="transmembrane region" description="Helical" evidence="5">
    <location>
        <begin position="116"/>
        <end position="136"/>
    </location>
</feature>
<feature type="transmembrane region" description="Helical" evidence="5">
    <location>
        <begin position="92"/>
        <end position="110"/>
    </location>
</feature>
<dbReference type="AlphaFoldDB" id="A0A916TK29"/>
<evidence type="ECO:0000256" key="5">
    <source>
        <dbReference type="SAM" id="Phobius"/>
    </source>
</evidence>
<feature type="transmembrane region" description="Helical" evidence="5">
    <location>
        <begin position="206"/>
        <end position="222"/>
    </location>
</feature>
<feature type="transmembrane region" description="Helical" evidence="5">
    <location>
        <begin position="380"/>
        <end position="396"/>
    </location>
</feature>
<keyword evidence="8" id="KW-1185">Reference proteome</keyword>
<dbReference type="EMBL" id="BMFA01000005">
    <property type="protein sequence ID" value="GGB48394.1"/>
    <property type="molecule type" value="Genomic_DNA"/>
</dbReference>
<gene>
    <name evidence="7" type="ORF">GCM10011316_20680</name>
</gene>
<evidence type="ECO:0000313" key="7">
    <source>
        <dbReference type="EMBL" id="GGB48394.1"/>
    </source>
</evidence>
<evidence type="ECO:0000313" key="8">
    <source>
        <dbReference type="Proteomes" id="UP000605148"/>
    </source>
</evidence>
<feature type="transmembrane region" description="Helical" evidence="5">
    <location>
        <begin position="143"/>
        <end position="165"/>
    </location>
</feature>
<dbReference type="RefSeq" id="WP_150495853.1">
    <property type="nucleotide sequence ID" value="NZ_BMFA01000005.1"/>
</dbReference>
<feature type="transmembrane region" description="Helical" evidence="5">
    <location>
        <begin position="228"/>
        <end position="248"/>
    </location>
</feature>
<protein>
    <recommendedName>
        <fullName evidence="6">O-antigen ligase-related domain-containing protein</fullName>
    </recommendedName>
</protein>
<comment type="caution">
    <text evidence="7">The sequence shown here is derived from an EMBL/GenBank/DDBJ whole genome shotgun (WGS) entry which is preliminary data.</text>
</comment>
<feature type="domain" description="O-antigen ligase-related" evidence="6">
    <location>
        <begin position="211"/>
        <end position="361"/>
    </location>
</feature>
<feature type="transmembrane region" description="Helical" evidence="5">
    <location>
        <begin position="64"/>
        <end position="85"/>
    </location>
</feature>
<keyword evidence="2 5" id="KW-0812">Transmembrane</keyword>
<feature type="transmembrane region" description="Helical" evidence="5">
    <location>
        <begin position="402"/>
        <end position="421"/>
    </location>
</feature>
<evidence type="ECO:0000256" key="4">
    <source>
        <dbReference type="ARBA" id="ARBA00023136"/>
    </source>
</evidence>
<keyword evidence="3 5" id="KW-1133">Transmembrane helix</keyword>
<organism evidence="7 8">
    <name type="scientific">Roseibium aquae</name>
    <dbReference type="NCBI Taxonomy" id="1323746"/>
    <lineage>
        <taxon>Bacteria</taxon>
        <taxon>Pseudomonadati</taxon>
        <taxon>Pseudomonadota</taxon>
        <taxon>Alphaproteobacteria</taxon>
        <taxon>Hyphomicrobiales</taxon>
        <taxon>Stappiaceae</taxon>
        <taxon>Roseibium</taxon>
    </lineage>
</organism>
<dbReference type="OrthoDB" id="4391260at2"/>
<dbReference type="PANTHER" id="PTHR37422">
    <property type="entry name" value="TEICHURONIC ACID BIOSYNTHESIS PROTEIN TUAE"/>
    <property type="match status" value="1"/>
</dbReference>
<dbReference type="Pfam" id="PF04932">
    <property type="entry name" value="Wzy_C"/>
    <property type="match status" value="1"/>
</dbReference>
<dbReference type="InterPro" id="IPR051533">
    <property type="entry name" value="WaaL-like"/>
</dbReference>
<reference evidence="7" key="1">
    <citation type="journal article" date="2014" name="Int. J. Syst. Evol. Microbiol.">
        <title>Complete genome sequence of Corynebacterium casei LMG S-19264T (=DSM 44701T), isolated from a smear-ripened cheese.</title>
        <authorList>
            <consortium name="US DOE Joint Genome Institute (JGI-PGF)"/>
            <person name="Walter F."/>
            <person name="Albersmeier A."/>
            <person name="Kalinowski J."/>
            <person name="Ruckert C."/>
        </authorList>
    </citation>
    <scope>NUCLEOTIDE SEQUENCE</scope>
    <source>
        <strain evidence="7">CGMCC 1.12426</strain>
    </source>
</reference>
<evidence type="ECO:0000259" key="6">
    <source>
        <dbReference type="Pfam" id="PF04932"/>
    </source>
</evidence>
<reference evidence="7" key="2">
    <citation type="submission" date="2020-09" db="EMBL/GenBank/DDBJ databases">
        <authorList>
            <person name="Sun Q."/>
            <person name="Zhou Y."/>
        </authorList>
    </citation>
    <scope>NUCLEOTIDE SEQUENCE</scope>
    <source>
        <strain evidence="7">CGMCC 1.12426</strain>
    </source>
</reference>
<name>A0A916TK29_9HYPH</name>